<gene>
    <name evidence="1" type="ORF">PILCRDRAFT_713841</name>
</gene>
<keyword evidence="2" id="KW-1185">Reference proteome</keyword>
<dbReference type="AlphaFoldDB" id="A0A0C3F269"/>
<dbReference type="Proteomes" id="UP000054166">
    <property type="component" value="Unassembled WGS sequence"/>
</dbReference>
<evidence type="ECO:0000313" key="1">
    <source>
        <dbReference type="EMBL" id="KIM74061.1"/>
    </source>
</evidence>
<reference evidence="1 2" key="1">
    <citation type="submission" date="2014-04" db="EMBL/GenBank/DDBJ databases">
        <authorList>
            <consortium name="DOE Joint Genome Institute"/>
            <person name="Kuo A."/>
            <person name="Tarkka M."/>
            <person name="Buscot F."/>
            <person name="Kohler A."/>
            <person name="Nagy L.G."/>
            <person name="Floudas D."/>
            <person name="Copeland A."/>
            <person name="Barry K.W."/>
            <person name="Cichocki N."/>
            <person name="Veneault-Fourrey C."/>
            <person name="LaButti K."/>
            <person name="Lindquist E.A."/>
            <person name="Lipzen A."/>
            <person name="Lundell T."/>
            <person name="Morin E."/>
            <person name="Murat C."/>
            <person name="Sun H."/>
            <person name="Tunlid A."/>
            <person name="Henrissat B."/>
            <person name="Grigoriev I.V."/>
            <person name="Hibbett D.S."/>
            <person name="Martin F."/>
            <person name="Nordberg H.P."/>
            <person name="Cantor M.N."/>
            <person name="Hua S.X."/>
        </authorList>
    </citation>
    <scope>NUCLEOTIDE SEQUENCE [LARGE SCALE GENOMIC DNA]</scope>
    <source>
        <strain evidence="1 2">F 1598</strain>
    </source>
</reference>
<reference evidence="2" key="2">
    <citation type="submission" date="2015-01" db="EMBL/GenBank/DDBJ databases">
        <title>Evolutionary Origins and Diversification of the Mycorrhizal Mutualists.</title>
        <authorList>
            <consortium name="DOE Joint Genome Institute"/>
            <consortium name="Mycorrhizal Genomics Consortium"/>
            <person name="Kohler A."/>
            <person name="Kuo A."/>
            <person name="Nagy L.G."/>
            <person name="Floudas D."/>
            <person name="Copeland A."/>
            <person name="Barry K.W."/>
            <person name="Cichocki N."/>
            <person name="Veneault-Fourrey C."/>
            <person name="LaButti K."/>
            <person name="Lindquist E.A."/>
            <person name="Lipzen A."/>
            <person name="Lundell T."/>
            <person name="Morin E."/>
            <person name="Murat C."/>
            <person name="Riley R."/>
            <person name="Ohm R."/>
            <person name="Sun H."/>
            <person name="Tunlid A."/>
            <person name="Henrissat B."/>
            <person name="Grigoriev I.V."/>
            <person name="Hibbett D.S."/>
            <person name="Martin F."/>
        </authorList>
    </citation>
    <scope>NUCLEOTIDE SEQUENCE [LARGE SCALE GENOMIC DNA]</scope>
    <source>
        <strain evidence="2">F 1598</strain>
    </source>
</reference>
<name>A0A0C3F269_PILCF</name>
<protein>
    <submittedName>
        <fullName evidence="1">Uncharacterized protein</fullName>
    </submittedName>
</protein>
<evidence type="ECO:0000313" key="2">
    <source>
        <dbReference type="Proteomes" id="UP000054166"/>
    </source>
</evidence>
<dbReference type="EMBL" id="KN833067">
    <property type="protein sequence ID" value="KIM74061.1"/>
    <property type="molecule type" value="Genomic_DNA"/>
</dbReference>
<dbReference type="HOGENOM" id="CLU_1886546_0_0_1"/>
<proteinExistence type="predicted"/>
<accession>A0A0C3F269</accession>
<organism evidence="1 2">
    <name type="scientific">Piloderma croceum (strain F 1598)</name>
    <dbReference type="NCBI Taxonomy" id="765440"/>
    <lineage>
        <taxon>Eukaryota</taxon>
        <taxon>Fungi</taxon>
        <taxon>Dikarya</taxon>
        <taxon>Basidiomycota</taxon>
        <taxon>Agaricomycotina</taxon>
        <taxon>Agaricomycetes</taxon>
        <taxon>Agaricomycetidae</taxon>
        <taxon>Atheliales</taxon>
        <taxon>Atheliaceae</taxon>
        <taxon>Piloderma</taxon>
    </lineage>
</organism>
<dbReference type="InParanoid" id="A0A0C3F269"/>
<sequence length="135" mass="15795">MYIRVSEGNHIVRTTTTVRNDDGYSRNRRELAKPLRKGLREALIHLGGLAHRRADVRDCDSVVAVNMSLSSRTLMTTRQENQHPCRMAPLRVYLNMCKSHHRYGTHDAQRRSHVSIFHKVYCGGQWTKQNRSRRR</sequence>